<reference evidence="2 3" key="1">
    <citation type="journal article" date="2018" name="Sci. Rep.">
        <title>Genomic signatures of local adaptation to the degree of environmental predictability in rotifers.</title>
        <authorList>
            <person name="Franch-Gras L."/>
            <person name="Hahn C."/>
            <person name="Garcia-Roger E.M."/>
            <person name="Carmona M.J."/>
            <person name="Serra M."/>
            <person name="Gomez A."/>
        </authorList>
    </citation>
    <scope>NUCLEOTIDE SEQUENCE [LARGE SCALE GENOMIC DNA]</scope>
    <source>
        <strain evidence="2">HYR1</strain>
    </source>
</reference>
<feature type="chain" id="PRO_5018165550" evidence="1">
    <location>
        <begin position="27"/>
        <end position="122"/>
    </location>
</feature>
<organism evidence="2 3">
    <name type="scientific">Brachionus plicatilis</name>
    <name type="common">Marine rotifer</name>
    <name type="synonym">Brachionus muelleri</name>
    <dbReference type="NCBI Taxonomy" id="10195"/>
    <lineage>
        <taxon>Eukaryota</taxon>
        <taxon>Metazoa</taxon>
        <taxon>Spiralia</taxon>
        <taxon>Gnathifera</taxon>
        <taxon>Rotifera</taxon>
        <taxon>Eurotatoria</taxon>
        <taxon>Monogononta</taxon>
        <taxon>Pseudotrocha</taxon>
        <taxon>Ploima</taxon>
        <taxon>Brachionidae</taxon>
        <taxon>Brachionus</taxon>
    </lineage>
</organism>
<evidence type="ECO:0000313" key="2">
    <source>
        <dbReference type="EMBL" id="RNA33158.1"/>
    </source>
</evidence>
<proteinExistence type="predicted"/>
<dbReference type="Proteomes" id="UP000276133">
    <property type="component" value="Unassembled WGS sequence"/>
</dbReference>
<name>A0A3M7SC86_BRAPC</name>
<evidence type="ECO:0000313" key="3">
    <source>
        <dbReference type="Proteomes" id="UP000276133"/>
    </source>
</evidence>
<gene>
    <name evidence="2" type="ORF">BpHYR1_009748</name>
</gene>
<protein>
    <submittedName>
        <fullName evidence="2">Uncharacterized protein</fullName>
    </submittedName>
</protein>
<keyword evidence="3" id="KW-1185">Reference proteome</keyword>
<evidence type="ECO:0000256" key="1">
    <source>
        <dbReference type="SAM" id="SignalP"/>
    </source>
</evidence>
<keyword evidence="1" id="KW-0732">Signal</keyword>
<comment type="caution">
    <text evidence="2">The sequence shown here is derived from an EMBL/GenBank/DDBJ whole genome shotgun (WGS) entry which is preliminary data.</text>
</comment>
<feature type="signal peptide" evidence="1">
    <location>
        <begin position="1"/>
        <end position="26"/>
    </location>
</feature>
<sequence>MRHKFLLHQHFLLIGFKAIDLDLVWSKPKTTLSGTTNEPPTKCWQNKKKSQNQKILKKIFIQEKFFFLKNLRQESLRRQSARRSPFVFNTQKPDFVYTSKDQRCQIDTFNKNMHNTRQILVY</sequence>
<dbReference type="AlphaFoldDB" id="A0A3M7SC86"/>
<accession>A0A3M7SC86</accession>
<dbReference type="EMBL" id="REGN01001678">
    <property type="protein sequence ID" value="RNA33158.1"/>
    <property type="molecule type" value="Genomic_DNA"/>
</dbReference>